<dbReference type="RefSeq" id="WP_060820152.1">
    <property type="nucleotide sequence ID" value="NZ_LNJQ01000004.1"/>
</dbReference>
<dbReference type="InterPro" id="IPR029062">
    <property type="entry name" value="Class_I_gatase-like"/>
</dbReference>
<dbReference type="Pfam" id="PF01965">
    <property type="entry name" value="DJ-1_PfpI"/>
    <property type="match status" value="1"/>
</dbReference>
<evidence type="ECO:0000313" key="3">
    <source>
        <dbReference type="Proteomes" id="UP000070255"/>
    </source>
</evidence>
<dbReference type="InterPro" id="IPR002818">
    <property type="entry name" value="DJ-1/PfpI"/>
</dbReference>
<dbReference type="CDD" id="cd03139">
    <property type="entry name" value="GATase1_PfpI_2"/>
    <property type="match status" value="1"/>
</dbReference>
<dbReference type="PANTHER" id="PTHR43130:SF2">
    <property type="entry name" value="DJ-1_PFPI DOMAIN-CONTAINING PROTEIN"/>
    <property type="match status" value="1"/>
</dbReference>
<sequence>MRSTDLYRIGIVVYDGVDLLDVAVPHELFDWLARIEPDVNPDAPRRETHLISLDGPSVTTRDRVTLGGDLPSFRDCEHIDLLWVPGGEPAELQRLMLDSARMDFLARQAASADYAASVCEGALLAAAAGYLDGYKATTHWAFRSCLALFPRIDVVPGYPRYVVDRTRITGGGISSGLDEALQIIALLSGELVARKVQLSIQYNPIPPFSDGDPSVARPPVLAPGEGGTCAFPGMAQTIARVLAERLGHR</sequence>
<comment type="caution">
    <text evidence="2">The sequence shown here is derived from an EMBL/GenBank/DDBJ whole genome shotgun (WGS) entry which is preliminary data.</text>
</comment>
<protein>
    <submittedName>
        <fullName evidence="2">Transcriptional regulator</fullName>
    </submittedName>
</protein>
<organism evidence="2 3">
    <name type="scientific">Burkholderia savannae</name>
    <dbReference type="NCBI Taxonomy" id="1637837"/>
    <lineage>
        <taxon>Bacteria</taxon>
        <taxon>Pseudomonadati</taxon>
        <taxon>Pseudomonadota</taxon>
        <taxon>Betaproteobacteria</taxon>
        <taxon>Burkholderiales</taxon>
        <taxon>Burkholderiaceae</taxon>
        <taxon>Burkholderia</taxon>
        <taxon>pseudomallei group</taxon>
    </lineage>
</organism>
<dbReference type="Proteomes" id="UP000070255">
    <property type="component" value="Unassembled WGS sequence"/>
</dbReference>
<dbReference type="PANTHER" id="PTHR43130">
    <property type="entry name" value="ARAC-FAMILY TRANSCRIPTIONAL REGULATOR"/>
    <property type="match status" value="1"/>
</dbReference>
<proteinExistence type="predicted"/>
<dbReference type="SUPFAM" id="SSF52317">
    <property type="entry name" value="Class I glutamine amidotransferase-like"/>
    <property type="match status" value="1"/>
</dbReference>
<dbReference type="Gene3D" id="3.40.50.880">
    <property type="match status" value="1"/>
</dbReference>
<feature type="domain" description="DJ-1/PfpI" evidence="1">
    <location>
        <begin position="9"/>
        <end position="183"/>
    </location>
</feature>
<gene>
    <name evidence="2" type="ORF">WS72_22645</name>
</gene>
<reference evidence="2 3" key="1">
    <citation type="submission" date="2015-11" db="EMBL/GenBank/DDBJ databases">
        <authorList>
            <person name="Sahl J."/>
            <person name="Wagner D."/>
            <person name="Keim P."/>
        </authorList>
    </citation>
    <scope>NUCLEOTIDE SEQUENCE [LARGE SCALE GENOMIC DNA]</scope>
    <source>
        <strain evidence="2 3">BDU18</strain>
    </source>
</reference>
<evidence type="ECO:0000313" key="2">
    <source>
        <dbReference type="EMBL" id="KWZ37746.1"/>
    </source>
</evidence>
<keyword evidence="3" id="KW-1185">Reference proteome</keyword>
<dbReference type="InterPro" id="IPR052158">
    <property type="entry name" value="INH-QAR"/>
</dbReference>
<accession>A0ABR5T3E8</accession>
<name>A0ABR5T3E8_9BURK</name>
<dbReference type="EMBL" id="LNJQ01000004">
    <property type="protein sequence ID" value="KWZ37746.1"/>
    <property type="molecule type" value="Genomic_DNA"/>
</dbReference>
<evidence type="ECO:0000259" key="1">
    <source>
        <dbReference type="Pfam" id="PF01965"/>
    </source>
</evidence>